<name>W6M937_9GAMM</name>
<dbReference type="Proteomes" id="UP000035760">
    <property type="component" value="Unassembled WGS sequence"/>
</dbReference>
<proteinExistence type="predicted"/>
<accession>W6M937</accession>
<organism evidence="1 2">
    <name type="scientific">Candidatus Competibacter denitrificans Run_A_D11</name>
    <dbReference type="NCBI Taxonomy" id="1400863"/>
    <lineage>
        <taxon>Bacteria</taxon>
        <taxon>Pseudomonadati</taxon>
        <taxon>Pseudomonadota</taxon>
        <taxon>Gammaproteobacteria</taxon>
        <taxon>Candidatus Competibacteraceae</taxon>
        <taxon>Candidatus Competibacter</taxon>
    </lineage>
</organism>
<comment type="caution">
    <text evidence="1">The sequence shown here is derived from an EMBL/GenBank/DDBJ whole genome shotgun (WGS) entry which is preliminary data.</text>
</comment>
<evidence type="ECO:0000313" key="1">
    <source>
        <dbReference type="EMBL" id="CDI04077.1"/>
    </source>
</evidence>
<protein>
    <submittedName>
        <fullName evidence="1">Uncharacterized protein</fullName>
    </submittedName>
</protein>
<gene>
    <name evidence="1" type="ORF">BN873_830003</name>
</gene>
<reference evidence="1" key="1">
    <citation type="submission" date="2013-07" db="EMBL/GenBank/DDBJ databases">
        <authorList>
            <person name="McIlroy S."/>
        </authorList>
    </citation>
    <scope>NUCLEOTIDE SEQUENCE [LARGE SCALE GENOMIC DNA]</scope>
    <source>
        <strain evidence="1">Run_A_D11</strain>
    </source>
</reference>
<sequence length="144" mass="16015">MEFVDRAQVISAIELGAQGRSVEIAAADVENETTERIEHALRERNPHSGMDDIGKHGKIRPQEGIGLLGGERKAQMVSWLKDMPPANRFLARWTAIRLRGKFTVGAFFERLEEVDSGLAGEKGLRRIDHDNSGLAIPERAMKGR</sequence>
<reference evidence="1" key="2">
    <citation type="submission" date="2014-03" db="EMBL/GenBank/DDBJ databases">
        <title>Candidatus Competibacter-lineage genomes retrieved from metagenomes reveal functional metabolic diversity.</title>
        <authorList>
            <person name="McIlroy S.J."/>
            <person name="Albertsen M."/>
            <person name="Andresen E.K."/>
            <person name="Saunders A.M."/>
            <person name="Kristiansen R."/>
            <person name="Stokholm-Bjerregaard M."/>
            <person name="Nielsen K.L."/>
            <person name="Nielsen P.H."/>
        </authorList>
    </citation>
    <scope>NUCLEOTIDE SEQUENCE</scope>
    <source>
        <strain evidence="1">Run_A_D11</strain>
    </source>
</reference>
<evidence type="ECO:0000313" key="2">
    <source>
        <dbReference type="Proteomes" id="UP000035760"/>
    </source>
</evidence>
<keyword evidence="2" id="KW-1185">Reference proteome</keyword>
<dbReference type="EMBL" id="CBTJ020000095">
    <property type="protein sequence ID" value="CDI04077.1"/>
    <property type="molecule type" value="Genomic_DNA"/>
</dbReference>
<dbReference type="AlphaFoldDB" id="W6M937"/>